<dbReference type="EMBL" id="CAUYUJ010017546">
    <property type="protein sequence ID" value="CAK0875721.1"/>
    <property type="molecule type" value="Genomic_DNA"/>
</dbReference>
<comment type="caution">
    <text evidence="2">The sequence shown here is derived from an EMBL/GenBank/DDBJ whole genome shotgun (WGS) entry which is preliminary data.</text>
</comment>
<feature type="compositionally biased region" description="Low complexity" evidence="1">
    <location>
        <begin position="413"/>
        <end position="429"/>
    </location>
</feature>
<evidence type="ECO:0000313" key="4">
    <source>
        <dbReference type="Proteomes" id="UP001189429"/>
    </source>
</evidence>
<gene>
    <name evidence="2" type="ORF">PCOR1329_LOCUS3618</name>
    <name evidence="3" type="ORF">PCOR1329_LOCUS60307</name>
</gene>
<organism evidence="2 4">
    <name type="scientific">Prorocentrum cordatum</name>
    <dbReference type="NCBI Taxonomy" id="2364126"/>
    <lineage>
        <taxon>Eukaryota</taxon>
        <taxon>Sar</taxon>
        <taxon>Alveolata</taxon>
        <taxon>Dinophyceae</taxon>
        <taxon>Prorocentrales</taxon>
        <taxon>Prorocentraceae</taxon>
        <taxon>Prorocentrum</taxon>
    </lineage>
</organism>
<sequence>DYSLTPGHMYMMQQHFFNVGQSRQYHEPHEEPATYTLTVERSQIISDGMGIMTDHDADHDAHQERQLQELTNRSYSRQEPQQANPAEHHHTSILQQLRILDQTAGDGDQISARFFPWWNLDVELDANSSFNTADFNEEQIFLLKMKLPGGGREGLLVVTGAHDNLVGNLFVKRILDILSVQGVTDRVKWQKLSKPINVSGVGKNSQLVERAIAIPLRVIANDVKSDTTYTAPVVGTEEDPSTAPALWGIESMRRQRAVIDLVNNEIHLCGPGRVYINTPHGTSTLKIESSMSGHSLVPCTEFDKYKKKVSFKAAPQYVTENQSVTAANERVRAVWVQQHFSDFIGNQHQGGSLKTTMVRLRDGSHTSTIRLETNFDLGAPGIVNSMEAPAAVASLLDLSFKAEHKPSREQVVTPPAATSASAHSPPRTTGDSSGDKVMFDVLDENFTAYPTDAAVRAKERERHRKSQAIDPTHAMASKKKFKVEQHYDDCGLDDSSLKQASWVLNQTNTDIYDDDDQIMNDEPEQDTCSMTYSHMPKKCKYDSFTAFMTDWSYPSQYSSHSKDHYIDVVEICGGNARTSQIMIHRFHEVKIGLNFDIIVGIDLLDPTQEAALWQYLKSNK</sequence>
<protein>
    <submittedName>
        <fullName evidence="2">Uncharacterized protein</fullName>
    </submittedName>
</protein>
<dbReference type="EMBL" id="CAUYUJ010000929">
    <property type="protein sequence ID" value="CAK0793269.1"/>
    <property type="molecule type" value="Genomic_DNA"/>
</dbReference>
<evidence type="ECO:0000256" key="1">
    <source>
        <dbReference type="SAM" id="MobiDB-lite"/>
    </source>
</evidence>
<proteinExistence type="predicted"/>
<feature type="non-terminal residue" evidence="2">
    <location>
        <position position="620"/>
    </location>
</feature>
<keyword evidence="4" id="KW-1185">Reference proteome</keyword>
<feature type="non-terminal residue" evidence="2">
    <location>
        <position position="1"/>
    </location>
</feature>
<accession>A0ABN9PS30</accession>
<evidence type="ECO:0000313" key="2">
    <source>
        <dbReference type="EMBL" id="CAK0793269.1"/>
    </source>
</evidence>
<dbReference type="Proteomes" id="UP001189429">
    <property type="component" value="Unassembled WGS sequence"/>
</dbReference>
<reference evidence="2" key="1">
    <citation type="submission" date="2023-10" db="EMBL/GenBank/DDBJ databases">
        <authorList>
            <person name="Chen Y."/>
            <person name="Shah S."/>
            <person name="Dougan E. K."/>
            <person name="Thang M."/>
            <person name="Chan C."/>
        </authorList>
    </citation>
    <scope>NUCLEOTIDE SEQUENCE [LARGE SCALE GENOMIC DNA]</scope>
</reference>
<name>A0ABN9PS30_9DINO</name>
<evidence type="ECO:0000313" key="3">
    <source>
        <dbReference type="EMBL" id="CAK0875721.1"/>
    </source>
</evidence>
<feature type="region of interest" description="Disordered" evidence="1">
    <location>
        <begin position="406"/>
        <end position="435"/>
    </location>
</feature>